<sequence>MKRVTIDKKGSREIKGRASRPKKRPKPLNRHMIECETASTSASAKKLKTSSVIVPIDASHGYRIINFLTLFSTLSDMIKCKSCDGDISFKEGSIRGLGFKLVITCDKCEPRYINCCPLINHAYEINRRFVFAMRLLGVGYEGAKKFCGIMDLPNIFSKKVYYEILTNIYCATKTMADIIFSEAVVEEKRLTTNAKGTEPAGLTISGDGTWMKRDIVESQPYGEDVRIIKKDCFTQNNNESINTLIWSIAPKRIFSGKKIVEIATYIAANIFNKGYTSILLMMATLNLTIGTNAATICEQLDATRVSQRHECSNEAKTFAASKEDRIERRRNRASLMDEQQHPFYETEMDD</sequence>
<evidence type="ECO:0000259" key="2">
    <source>
        <dbReference type="Pfam" id="PF20700"/>
    </source>
</evidence>
<feature type="compositionally biased region" description="Basic residues" evidence="1">
    <location>
        <begin position="17"/>
        <end position="29"/>
    </location>
</feature>
<dbReference type="InterPro" id="IPR049012">
    <property type="entry name" value="Mutator_transp_dom"/>
</dbReference>
<feature type="compositionally biased region" description="Basic and acidic residues" evidence="1">
    <location>
        <begin position="1"/>
        <end position="16"/>
    </location>
</feature>
<protein>
    <recommendedName>
        <fullName evidence="2">Mutator-like transposase domain-containing protein</fullName>
    </recommendedName>
</protein>
<feature type="domain" description="Mutator-like transposase" evidence="2">
    <location>
        <begin position="61"/>
        <end position="213"/>
    </location>
</feature>
<dbReference type="STRING" id="64791.A0A151WFU3"/>
<evidence type="ECO:0000313" key="4">
    <source>
        <dbReference type="Proteomes" id="UP000075809"/>
    </source>
</evidence>
<dbReference type="AlphaFoldDB" id="A0A151WFU3"/>
<dbReference type="EMBL" id="KQ983203">
    <property type="protein sequence ID" value="KYQ46703.1"/>
    <property type="molecule type" value="Genomic_DNA"/>
</dbReference>
<evidence type="ECO:0000313" key="3">
    <source>
        <dbReference type="EMBL" id="KYQ46703.1"/>
    </source>
</evidence>
<organism evidence="3 4">
    <name type="scientific">Mycetomoellerius zeteki</name>
    <dbReference type="NCBI Taxonomy" id="64791"/>
    <lineage>
        <taxon>Eukaryota</taxon>
        <taxon>Metazoa</taxon>
        <taxon>Ecdysozoa</taxon>
        <taxon>Arthropoda</taxon>
        <taxon>Hexapoda</taxon>
        <taxon>Insecta</taxon>
        <taxon>Pterygota</taxon>
        <taxon>Neoptera</taxon>
        <taxon>Endopterygota</taxon>
        <taxon>Hymenoptera</taxon>
        <taxon>Apocrita</taxon>
        <taxon>Aculeata</taxon>
        <taxon>Formicoidea</taxon>
        <taxon>Formicidae</taxon>
        <taxon>Myrmicinae</taxon>
        <taxon>Mycetomoellerius</taxon>
    </lineage>
</organism>
<keyword evidence="4" id="KW-1185">Reference proteome</keyword>
<gene>
    <name evidence="3" type="ORF">ALC60_14224</name>
</gene>
<dbReference type="Proteomes" id="UP000075809">
    <property type="component" value="Unassembled WGS sequence"/>
</dbReference>
<dbReference type="Pfam" id="PF20700">
    <property type="entry name" value="Mutator"/>
    <property type="match status" value="1"/>
</dbReference>
<evidence type="ECO:0000256" key="1">
    <source>
        <dbReference type="SAM" id="MobiDB-lite"/>
    </source>
</evidence>
<proteinExistence type="predicted"/>
<accession>A0A151WFU3</accession>
<feature type="region of interest" description="Disordered" evidence="1">
    <location>
        <begin position="1"/>
        <end position="30"/>
    </location>
</feature>
<reference evidence="3 4" key="1">
    <citation type="submission" date="2015-09" db="EMBL/GenBank/DDBJ databases">
        <title>Trachymyrmex zeteki WGS genome.</title>
        <authorList>
            <person name="Nygaard S."/>
            <person name="Hu H."/>
            <person name="Boomsma J."/>
            <person name="Zhang G."/>
        </authorList>
    </citation>
    <scope>NUCLEOTIDE SEQUENCE [LARGE SCALE GENOMIC DNA]</scope>
    <source>
        <strain evidence="3">Tzet28-1</strain>
        <tissue evidence="3">Whole body</tissue>
    </source>
</reference>
<name>A0A151WFU3_9HYME</name>